<keyword evidence="3" id="KW-1015">Disulfide bond</keyword>
<keyword evidence="4" id="KW-0676">Redox-active center</keyword>
<dbReference type="SUPFAM" id="SSF52833">
    <property type="entry name" value="Thioredoxin-like"/>
    <property type="match status" value="1"/>
</dbReference>
<reference evidence="6 7" key="1">
    <citation type="submission" date="2017-10" db="EMBL/GenBank/DDBJ databases">
        <title>Draft genome of Longibacter Salinarum.</title>
        <authorList>
            <person name="Goh K.M."/>
            <person name="Shamsir M.S."/>
            <person name="Lim S.W."/>
        </authorList>
    </citation>
    <scope>NUCLEOTIDE SEQUENCE [LARGE SCALE GENOMIC DNA]</scope>
    <source>
        <strain evidence="6 7">KCTC 52045</strain>
    </source>
</reference>
<dbReference type="GO" id="GO:0005829">
    <property type="term" value="C:cytosol"/>
    <property type="evidence" value="ECO:0007669"/>
    <property type="project" value="TreeGrafter"/>
</dbReference>
<dbReference type="AlphaFoldDB" id="A0A2A8CXN8"/>
<dbReference type="Gene3D" id="1.25.40.10">
    <property type="entry name" value="Tetratricopeptide repeat domain"/>
    <property type="match status" value="1"/>
</dbReference>
<dbReference type="OrthoDB" id="9790390at2"/>
<evidence type="ECO:0000256" key="2">
    <source>
        <dbReference type="ARBA" id="ARBA00022982"/>
    </source>
</evidence>
<dbReference type="PRINTS" id="PR00421">
    <property type="entry name" value="THIOREDOXIN"/>
</dbReference>
<keyword evidence="2" id="KW-0249">Electron transport</keyword>
<accession>A0A2A8CXN8</accession>
<dbReference type="PROSITE" id="PS00194">
    <property type="entry name" value="THIOREDOXIN_1"/>
    <property type="match status" value="1"/>
</dbReference>
<dbReference type="RefSeq" id="WP_098075336.1">
    <property type="nucleotide sequence ID" value="NZ_PDEQ01000004.1"/>
</dbReference>
<comment type="caution">
    <text evidence="6">The sequence shown here is derived from an EMBL/GenBank/DDBJ whole genome shotgun (WGS) entry which is preliminary data.</text>
</comment>
<dbReference type="CDD" id="cd02947">
    <property type="entry name" value="TRX_family"/>
    <property type="match status" value="1"/>
</dbReference>
<dbReference type="EMBL" id="PDEQ01000004">
    <property type="protein sequence ID" value="PEN13416.1"/>
    <property type="molecule type" value="Genomic_DNA"/>
</dbReference>
<proteinExistence type="predicted"/>
<evidence type="ECO:0000256" key="1">
    <source>
        <dbReference type="ARBA" id="ARBA00022448"/>
    </source>
</evidence>
<keyword evidence="1" id="KW-0813">Transport</keyword>
<feature type="domain" description="Thioredoxin" evidence="5">
    <location>
        <begin position="1"/>
        <end position="105"/>
    </location>
</feature>
<dbReference type="InterPro" id="IPR011990">
    <property type="entry name" value="TPR-like_helical_dom_sf"/>
</dbReference>
<dbReference type="Gene3D" id="3.40.30.10">
    <property type="entry name" value="Glutaredoxin"/>
    <property type="match status" value="1"/>
</dbReference>
<evidence type="ECO:0000256" key="3">
    <source>
        <dbReference type="ARBA" id="ARBA00023157"/>
    </source>
</evidence>
<evidence type="ECO:0000313" key="7">
    <source>
        <dbReference type="Proteomes" id="UP000220102"/>
    </source>
</evidence>
<dbReference type="InterPro" id="IPR036249">
    <property type="entry name" value="Thioredoxin-like_sf"/>
</dbReference>
<sequence length="270" mass="30289">MSYEVQDFQTDVIDASYDQPVLVDFWAPWCGPCRQLGPALEDLADEADSWSLVKVNTDDNPSESRKYGVRGIPNVKLFVDGTVEAEFTGALPRHAIQKWLDEHLPNETTARIREARQALESGDEEKAVRLLEDVVDQNGDHPEAKVVMARALIFEDPERAKTLADAADVADPTLRQTREAVQMVARLVHLADAPDDLPDDPAREAYLKGARALADKQFDTAVQHLIEAVQVNRHFDDDGPRRACIALFTLLGPQHAVTQKHRRRFDMALY</sequence>
<evidence type="ECO:0000259" key="5">
    <source>
        <dbReference type="PROSITE" id="PS51352"/>
    </source>
</evidence>
<dbReference type="SUPFAM" id="SSF48452">
    <property type="entry name" value="TPR-like"/>
    <property type="match status" value="1"/>
</dbReference>
<dbReference type="Pfam" id="PF00085">
    <property type="entry name" value="Thioredoxin"/>
    <property type="match status" value="1"/>
</dbReference>
<name>A0A2A8CXN8_9BACT</name>
<dbReference type="GO" id="GO:0045454">
    <property type="term" value="P:cell redox homeostasis"/>
    <property type="evidence" value="ECO:0007669"/>
    <property type="project" value="TreeGrafter"/>
</dbReference>
<dbReference type="InterPro" id="IPR017937">
    <property type="entry name" value="Thioredoxin_CS"/>
</dbReference>
<dbReference type="PANTHER" id="PTHR45663">
    <property type="entry name" value="GEO12009P1"/>
    <property type="match status" value="1"/>
</dbReference>
<protein>
    <submittedName>
        <fullName evidence="6">Thioredoxin</fullName>
    </submittedName>
</protein>
<dbReference type="InterPro" id="IPR013766">
    <property type="entry name" value="Thioredoxin_domain"/>
</dbReference>
<keyword evidence="7" id="KW-1185">Reference proteome</keyword>
<dbReference type="Proteomes" id="UP000220102">
    <property type="component" value="Unassembled WGS sequence"/>
</dbReference>
<evidence type="ECO:0000313" key="6">
    <source>
        <dbReference type="EMBL" id="PEN13416.1"/>
    </source>
</evidence>
<dbReference type="PROSITE" id="PS51352">
    <property type="entry name" value="THIOREDOXIN_2"/>
    <property type="match status" value="1"/>
</dbReference>
<dbReference type="Pfam" id="PF14561">
    <property type="entry name" value="TPR_20"/>
    <property type="match status" value="1"/>
</dbReference>
<organism evidence="6 7">
    <name type="scientific">Longibacter salinarum</name>
    <dbReference type="NCBI Taxonomy" id="1850348"/>
    <lineage>
        <taxon>Bacteria</taxon>
        <taxon>Pseudomonadati</taxon>
        <taxon>Rhodothermota</taxon>
        <taxon>Rhodothermia</taxon>
        <taxon>Rhodothermales</taxon>
        <taxon>Salisaetaceae</taxon>
        <taxon>Longibacter</taxon>
    </lineage>
</organism>
<evidence type="ECO:0000256" key="4">
    <source>
        <dbReference type="ARBA" id="ARBA00023284"/>
    </source>
</evidence>
<dbReference type="PANTHER" id="PTHR45663:SF11">
    <property type="entry name" value="GEO12009P1"/>
    <property type="match status" value="1"/>
</dbReference>
<dbReference type="GO" id="GO:0006950">
    <property type="term" value="P:response to stress"/>
    <property type="evidence" value="ECO:0007669"/>
    <property type="project" value="UniProtKB-ARBA"/>
</dbReference>
<gene>
    <name evidence="6" type="ORF">CRI94_08820</name>
</gene>
<dbReference type="GO" id="GO:0015035">
    <property type="term" value="F:protein-disulfide reductase activity"/>
    <property type="evidence" value="ECO:0007669"/>
    <property type="project" value="TreeGrafter"/>
</dbReference>